<keyword evidence="12" id="KW-0456">Lyase</keyword>
<keyword evidence="10" id="KW-0411">Iron-sulfur</keyword>
<evidence type="ECO:0000256" key="5">
    <source>
        <dbReference type="ARBA" id="ARBA00021702"/>
    </source>
</evidence>
<dbReference type="SFLD" id="SFLDF00281">
    <property type="entry name" value="FeMo_cofactor_biosynthesis_pro"/>
    <property type="match status" value="1"/>
</dbReference>
<dbReference type="Gene3D" id="3.20.20.70">
    <property type="entry name" value="Aldolase class I"/>
    <property type="match status" value="1"/>
</dbReference>
<name>A0ABS0YB07_9BACT</name>
<dbReference type="PROSITE" id="PS51918">
    <property type="entry name" value="RADICAL_SAM"/>
    <property type="match status" value="1"/>
</dbReference>
<evidence type="ECO:0000313" key="16">
    <source>
        <dbReference type="EMBL" id="MBJ6749484.1"/>
    </source>
</evidence>
<evidence type="ECO:0000259" key="15">
    <source>
        <dbReference type="PROSITE" id="PS51918"/>
    </source>
</evidence>
<evidence type="ECO:0000256" key="3">
    <source>
        <dbReference type="ARBA" id="ARBA00005155"/>
    </source>
</evidence>
<keyword evidence="8" id="KW-0479">Metal-binding</keyword>
<dbReference type="InterPro" id="IPR006638">
    <property type="entry name" value="Elp3/MiaA/NifB-like_rSAM"/>
</dbReference>
<dbReference type="SUPFAM" id="SSF102114">
    <property type="entry name" value="Radical SAM enzymes"/>
    <property type="match status" value="1"/>
</dbReference>
<keyword evidence="6" id="KW-0004">4Fe-4S</keyword>
<feature type="domain" description="Radical SAM core" evidence="15">
    <location>
        <begin position="21"/>
        <end position="263"/>
    </location>
</feature>
<comment type="caution">
    <text evidence="16">The sequence shown here is derived from an EMBL/GenBank/DDBJ whole genome shotgun (WGS) entry which is preliminary data.</text>
</comment>
<keyword evidence="9" id="KW-0408">Iron</keyword>
<protein>
    <recommendedName>
        <fullName evidence="5">FeMo cofactor biosynthesis protein NifB</fullName>
    </recommendedName>
    <alternativeName>
        <fullName evidence="14">Nitrogenase cofactor maturase NifB</fullName>
    </alternativeName>
    <alternativeName>
        <fullName evidence="13">Radical SAM assemblase NifB</fullName>
    </alternativeName>
</protein>
<evidence type="ECO:0000256" key="13">
    <source>
        <dbReference type="ARBA" id="ARBA00030926"/>
    </source>
</evidence>
<evidence type="ECO:0000256" key="11">
    <source>
        <dbReference type="ARBA" id="ARBA00023231"/>
    </source>
</evidence>
<evidence type="ECO:0000256" key="2">
    <source>
        <dbReference type="ARBA" id="ARBA00003522"/>
    </source>
</evidence>
<dbReference type="InterPro" id="IPR007197">
    <property type="entry name" value="rSAM"/>
</dbReference>
<dbReference type="PANTHER" id="PTHR43787:SF13">
    <property type="entry name" value="FEMO COFACTOR BIOSYNTHESIS PROTEIN NIFB"/>
    <property type="match status" value="1"/>
</dbReference>
<keyword evidence="7" id="KW-0949">S-adenosyl-L-methionine</keyword>
<sequence length="282" mass="30543">MATSCTREKVLHGHPCFGGDRHRNGRIHLAVAPRCNITCGYCDRRHDCANESRPGVTSRLLTPPEALKQVRGVMASPTYGSLIRVIGIAGPGDPLANAETFETFTLVQREFPDLLFCLSTNGLALPDRIGDLSGVNLHSLTVTINAVDPEVGGRIYREVRYRGRVLRGAEGAEILIRNQFEGVRLAAQRGMVVKVNMVLIPGINEEQIPLVAQKASEAGAFVMNVMPIIPQANLAHVPRPTPEHLEQVRSANEATIAQFRGCQQCRADAVGLIGGCARSPQT</sequence>
<dbReference type="SFLD" id="SFLDS00029">
    <property type="entry name" value="Radical_SAM"/>
    <property type="match status" value="1"/>
</dbReference>
<dbReference type="EMBL" id="JAEMHL010000002">
    <property type="protein sequence ID" value="MBJ6749484.1"/>
    <property type="molecule type" value="Genomic_DNA"/>
</dbReference>
<keyword evidence="11" id="KW-0535">Nitrogen fixation</keyword>
<dbReference type="SMART" id="SM00729">
    <property type="entry name" value="Elp3"/>
    <property type="match status" value="1"/>
</dbReference>
<dbReference type="InterPro" id="IPR058240">
    <property type="entry name" value="rSAM_sf"/>
</dbReference>
<keyword evidence="17" id="KW-1185">Reference proteome</keyword>
<accession>A0ABS0YB07</accession>
<evidence type="ECO:0000256" key="1">
    <source>
        <dbReference type="ARBA" id="ARBA00001966"/>
    </source>
</evidence>
<evidence type="ECO:0000256" key="6">
    <source>
        <dbReference type="ARBA" id="ARBA00022485"/>
    </source>
</evidence>
<organism evidence="16 17">
    <name type="scientific">Geomonas anaerohicana</name>
    <dbReference type="NCBI Taxonomy" id="2798583"/>
    <lineage>
        <taxon>Bacteria</taxon>
        <taxon>Pseudomonadati</taxon>
        <taxon>Thermodesulfobacteriota</taxon>
        <taxon>Desulfuromonadia</taxon>
        <taxon>Geobacterales</taxon>
        <taxon>Geobacteraceae</taxon>
        <taxon>Geomonas</taxon>
    </lineage>
</organism>
<proteinExistence type="inferred from homology"/>
<evidence type="ECO:0000256" key="14">
    <source>
        <dbReference type="ARBA" id="ARBA00032102"/>
    </source>
</evidence>
<dbReference type="InterPro" id="IPR013785">
    <property type="entry name" value="Aldolase_TIM"/>
</dbReference>
<gene>
    <name evidence="16" type="ORF">JFN91_04605</name>
</gene>
<evidence type="ECO:0000256" key="12">
    <source>
        <dbReference type="ARBA" id="ARBA00023239"/>
    </source>
</evidence>
<evidence type="ECO:0000256" key="9">
    <source>
        <dbReference type="ARBA" id="ARBA00023004"/>
    </source>
</evidence>
<dbReference type="PANTHER" id="PTHR43787">
    <property type="entry name" value="FEMO COFACTOR BIOSYNTHESIS PROTEIN NIFB-RELATED"/>
    <property type="match status" value="1"/>
</dbReference>
<comment type="similarity">
    <text evidence="4">Belongs to the radical SAM superfamily. NifB family.</text>
</comment>
<reference evidence="16 17" key="1">
    <citation type="submission" date="2020-12" db="EMBL/GenBank/DDBJ databases">
        <title>Geomonas sp. Red421, isolated from paddy soil.</title>
        <authorList>
            <person name="Xu Z."/>
            <person name="Zhang Z."/>
            <person name="Masuda Y."/>
            <person name="Itoh H."/>
            <person name="Senoo K."/>
        </authorList>
    </citation>
    <scope>NUCLEOTIDE SEQUENCE [LARGE SCALE GENOMIC DNA]</scope>
    <source>
        <strain evidence="16 17">Red421</strain>
    </source>
</reference>
<evidence type="ECO:0000313" key="17">
    <source>
        <dbReference type="Proteomes" id="UP000614714"/>
    </source>
</evidence>
<evidence type="ECO:0000256" key="10">
    <source>
        <dbReference type="ARBA" id="ARBA00023014"/>
    </source>
</evidence>
<evidence type="ECO:0000256" key="8">
    <source>
        <dbReference type="ARBA" id="ARBA00022723"/>
    </source>
</evidence>
<dbReference type="RefSeq" id="WP_199388022.1">
    <property type="nucleotide sequence ID" value="NZ_JAEMHL010000002.1"/>
</dbReference>
<comment type="pathway">
    <text evidence="3">Cofactor biosynthesis; Fe-Mo cofactor biosynthesis.</text>
</comment>
<dbReference type="SFLD" id="SFLDG01068">
    <property type="entry name" value="FeMo_cofactor_biosynthesis_pro"/>
    <property type="match status" value="1"/>
</dbReference>
<dbReference type="Pfam" id="PF04055">
    <property type="entry name" value="Radical_SAM"/>
    <property type="match status" value="1"/>
</dbReference>
<comment type="function">
    <text evidence="2">Involved in the biosynthesis of the iron-molybdenum cofactor (FeMo-co or M-cluster) found in the dinitrogenase enzyme of the nitrogenase complex in nitrogen-fixing microorganisms. NifB catalyzes the crucial step of radical SAM-dependent carbide insertion that occurs concomitant with the insertion of a 9th sulfur and the rearrangement/coupling of two [4Fe-4S] clusters into a [8Fe-9S-C] cluster, the precursor to the M-cluster.</text>
</comment>
<comment type="cofactor">
    <cofactor evidence="1">
        <name>[4Fe-4S] cluster</name>
        <dbReference type="ChEBI" id="CHEBI:49883"/>
    </cofactor>
</comment>
<dbReference type="CDD" id="cd01335">
    <property type="entry name" value="Radical_SAM"/>
    <property type="match status" value="1"/>
</dbReference>
<evidence type="ECO:0000256" key="7">
    <source>
        <dbReference type="ARBA" id="ARBA00022691"/>
    </source>
</evidence>
<dbReference type="Proteomes" id="UP000614714">
    <property type="component" value="Unassembled WGS sequence"/>
</dbReference>
<evidence type="ECO:0000256" key="4">
    <source>
        <dbReference type="ARBA" id="ARBA00006804"/>
    </source>
</evidence>